<keyword evidence="1" id="KW-0812">Transmembrane</keyword>
<evidence type="ECO:0000313" key="3">
    <source>
        <dbReference type="Proteomes" id="UP000270094"/>
    </source>
</evidence>
<sequence length="104" mass="11674">MNSPGGAAWTILGVTTFAVLFNATKFFEVEVTINPDCPDGKDWQSYILLPSAMAANPVYQQVYALWLSNLVMVFLPFLTLLVLNAIIAYTIRKSLEKFDCHQQK</sequence>
<feature type="transmembrane region" description="Helical" evidence="1">
    <location>
        <begin position="63"/>
        <end position="87"/>
    </location>
</feature>
<dbReference type="PANTHER" id="PTHR46641">
    <property type="entry name" value="FMRFAMIDE RECEPTOR-RELATED"/>
    <property type="match status" value="1"/>
</dbReference>
<evidence type="ECO:0000313" key="2">
    <source>
        <dbReference type="EMBL" id="VDM69677.1"/>
    </source>
</evidence>
<dbReference type="Proteomes" id="UP000270094">
    <property type="component" value="Unassembled WGS sequence"/>
</dbReference>
<dbReference type="EMBL" id="UYYB01013105">
    <property type="protein sequence ID" value="VDM69677.1"/>
    <property type="molecule type" value="Genomic_DNA"/>
</dbReference>
<accession>A0A3P7IZN6</accession>
<dbReference type="SUPFAM" id="SSF81321">
    <property type="entry name" value="Family A G protein-coupled receptor-like"/>
    <property type="match status" value="1"/>
</dbReference>
<dbReference type="PANTHER" id="PTHR46641:SF11">
    <property type="entry name" value="G-PROTEIN COUPLED RECEPTOR DAF-37"/>
    <property type="match status" value="1"/>
</dbReference>
<name>A0A3P7IZN6_STRVU</name>
<organism evidence="2 3">
    <name type="scientific">Strongylus vulgaris</name>
    <name type="common">Blood worm</name>
    <dbReference type="NCBI Taxonomy" id="40348"/>
    <lineage>
        <taxon>Eukaryota</taxon>
        <taxon>Metazoa</taxon>
        <taxon>Ecdysozoa</taxon>
        <taxon>Nematoda</taxon>
        <taxon>Chromadorea</taxon>
        <taxon>Rhabditida</taxon>
        <taxon>Rhabditina</taxon>
        <taxon>Rhabditomorpha</taxon>
        <taxon>Strongyloidea</taxon>
        <taxon>Strongylidae</taxon>
        <taxon>Strongylus</taxon>
    </lineage>
</organism>
<keyword evidence="1" id="KW-1133">Transmembrane helix</keyword>
<dbReference type="Gene3D" id="1.20.1070.10">
    <property type="entry name" value="Rhodopsin 7-helix transmembrane proteins"/>
    <property type="match status" value="1"/>
</dbReference>
<dbReference type="AlphaFoldDB" id="A0A3P7IZN6"/>
<reference evidence="2 3" key="1">
    <citation type="submission" date="2018-11" db="EMBL/GenBank/DDBJ databases">
        <authorList>
            <consortium name="Pathogen Informatics"/>
        </authorList>
    </citation>
    <scope>NUCLEOTIDE SEQUENCE [LARGE SCALE GENOMIC DNA]</scope>
</reference>
<proteinExistence type="predicted"/>
<dbReference type="InterPro" id="IPR052954">
    <property type="entry name" value="GPCR-Ligand_Int"/>
</dbReference>
<evidence type="ECO:0000256" key="1">
    <source>
        <dbReference type="SAM" id="Phobius"/>
    </source>
</evidence>
<evidence type="ECO:0008006" key="4">
    <source>
        <dbReference type="Google" id="ProtNLM"/>
    </source>
</evidence>
<gene>
    <name evidence="2" type="ORF">SVUK_LOCUS4675</name>
</gene>
<keyword evidence="1" id="KW-0472">Membrane</keyword>
<dbReference type="OrthoDB" id="5839020at2759"/>
<keyword evidence="3" id="KW-1185">Reference proteome</keyword>
<protein>
    <recommendedName>
        <fullName evidence="4">G-protein coupled receptors family 1 profile domain-containing protein</fullName>
    </recommendedName>
</protein>